<feature type="transmembrane region" description="Helical" evidence="1">
    <location>
        <begin position="46"/>
        <end position="67"/>
    </location>
</feature>
<name>A0A0C4YMF0_9BURK</name>
<keyword evidence="1" id="KW-1133">Transmembrane helix</keyword>
<sequence length="105" mass="11134">MLLVGNQPGNAQAMSQEYGDKNLHLVAYACLAGAIHLSLTRYRAAITLAGIALLGGLDEFIQSFFPYRSSDLTDLLTDLLAAVAAIVLISLAARLGRVSPHASKH</sequence>
<dbReference type="InterPro" id="IPR006976">
    <property type="entry name" value="VanZ-like"/>
</dbReference>
<gene>
    <name evidence="3" type="ORF">RR42_s2596</name>
</gene>
<dbReference type="EMBL" id="CP010537">
    <property type="protein sequence ID" value="AJG24178.1"/>
    <property type="molecule type" value="Genomic_DNA"/>
</dbReference>
<proteinExistence type="predicted"/>
<accession>A0A0C4YMF0</accession>
<dbReference type="KEGG" id="cbw:RR42_s2596"/>
<protein>
    <recommendedName>
        <fullName evidence="2">VanZ-like domain-containing protein</fullName>
    </recommendedName>
</protein>
<feature type="domain" description="VanZ-like" evidence="2">
    <location>
        <begin position="19"/>
        <end position="91"/>
    </location>
</feature>
<dbReference type="Proteomes" id="UP000031843">
    <property type="component" value="Chromosome secondary"/>
</dbReference>
<evidence type="ECO:0000259" key="2">
    <source>
        <dbReference type="Pfam" id="PF04892"/>
    </source>
</evidence>
<feature type="transmembrane region" description="Helical" evidence="1">
    <location>
        <begin position="79"/>
        <end position="96"/>
    </location>
</feature>
<feature type="transmembrane region" description="Helical" evidence="1">
    <location>
        <begin position="22"/>
        <end position="39"/>
    </location>
</feature>
<dbReference type="Pfam" id="PF04892">
    <property type="entry name" value="VanZ"/>
    <property type="match status" value="1"/>
</dbReference>
<dbReference type="NCBIfam" id="NF037970">
    <property type="entry name" value="vanZ_1"/>
    <property type="match status" value="1"/>
</dbReference>
<dbReference type="AlphaFoldDB" id="A0A0C4YMF0"/>
<organism evidence="3 4">
    <name type="scientific">Cupriavidus basilensis</name>
    <dbReference type="NCBI Taxonomy" id="68895"/>
    <lineage>
        <taxon>Bacteria</taxon>
        <taxon>Pseudomonadati</taxon>
        <taxon>Pseudomonadota</taxon>
        <taxon>Betaproteobacteria</taxon>
        <taxon>Burkholderiales</taxon>
        <taxon>Burkholderiaceae</taxon>
        <taxon>Cupriavidus</taxon>
    </lineage>
</organism>
<keyword evidence="1" id="KW-0472">Membrane</keyword>
<reference evidence="3 4" key="1">
    <citation type="journal article" date="2015" name="Genome Announc.">
        <title>Complete Genome Sequence of Cupriavidus basilensis 4G11, Isolated from the Oak Ridge Field Research Center Site.</title>
        <authorList>
            <person name="Ray J."/>
            <person name="Waters R.J."/>
            <person name="Skerker J.M."/>
            <person name="Kuehl J.V."/>
            <person name="Price M.N."/>
            <person name="Huang J."/>
            <person name="Chakraborty R."/>
            <person name="Arkin A.P."/>
            <person name="Deutschbauer A."/>
        </authorList>
    </citation>
    <scope>NUCLEOTIDE SEQUENCE [LARGE SCALE GENOMIC DNA]</scope>
    <source>
        <strain evidence="3">4G11</strain>
    </source>
</reference>
<evidence type="ECO:0000256" key="1">
    <source>
        <dbReference type="SAM" id="Phobius"/>
    </source>
</evidence>
<evidence type="ECO:0000313" key="3">
    <source>
        <dbReference type="EMBL" id="AJG24178.1"/>
    </source>
</evidence>
<evidence type="ECO:0000313" key="4">
    <source>
        <dbReference type="Proteomes" id="UP000031843"/>
    </source>
</evidence>
<keyword evidence="1" id="KW-0812">Transmembrane</keyword>
<keyword evidence="4" id="KW-1185">Reference proteome</keyword>
<dbReference type="STRING" id="68895.RR42_s2596"/>